<evidence type="ECO:0000313" key="2">
    <source>
        <dbReference type="Proteomes" id="UP001066276"/>
    </source>
</evidence>
<dbReference type="EMBL" id="JANPWB010000010">
    <property type="protein sequence ID" value="KAJ1142737.1"/>
    <property type="molecule type" value="Genomic_DNA"/>
</dbReference>
<evidence type="ECO:0000313" key="1">
    <source>
        <dbReference type="EMBL" id="KAJ1142737.1"/>
    </source>
</evidence>
<name>A0AAV7QQF3_PLEWA</name>
<proteinExistence type="predicted"/>
<dbReference type="Proteomes" id="UP001066276">
    <property type="component" value="Chromosome 6"/>
</dbReference>
<protein>
    <submittedName>
        <fullName evidence="1">Uncharacterized protein</fullName>
    </submittedName>
</protein>
<dbReference type="AlphaFoldDB" id="A0AAV7QQF3"/>
<sequence>MASRPPETTAPPSLKKILDSSSILPEAENCLGFRWRVLRILETASLHRVSASRRPSKGASLVTTLALGCFRIPLIELPGASEAQ</sequence>
<organism evidence="1 2">
    <name type="scientific">Pleurodeles waltl</name>
    <name type="common">Iberian ribbed newt</name>
    <dbReference type="NCBI Taxonomy" id="8319"/>
    <lineage>
        <taxon>Eukaryota</taxon>
        <taxon>Metazoa</taxon>
        <taxon>Chordata</taxon>
        <taxon>Craniata</taxon>
        <taxon>Vertebrata</taxon>
        <taxon>Euteleostomi</taxon>
        <taxon>Amphibia</taxon>
        <taxon>Batrachia</taxon>
        <taxon>Caudata</taxon>
        <taxon>Salamandroidea</taxon>
        <taxon>Salamandridae</taxon>
        <taxon>Pleurodelinae</taxon>
        <taxon>Pleurodeles</taxon>
    </lineage>
</organism>
<comment type="caution">
    <text evidence="1">The sequence shown here is derived from an EMBL/GenBank/DDBJ whole genome shotgun (WGS) entry which is preliminary data.</text>
</comment>
<reference evidence="1" key="1">
    <citation type="journal article" date="2022" name="bioRxiv">
        <title>Sequencing and chromosome-scale assembly of the giantPleurodeles waltlgenome.</title>
        <authorList>
            <person name="Brown T."/>
            <person name="Elewa A."/>
            <person name="Iarovenko S."/>
            <person name="Subramanian E."/>
            <person name="Araus A.J."/>
            <person name="Petzold A."/>
            <person name="Susuki M."/>
            <person name="Suzuki K.-i.T."/>
            <person name="Hayashi T."/>
            <person name="Toyoda A."/>
            <person name="Oliveira C."/>
            <person name="Osipova E."/>
            <person name="Leigh N.D."/>
            <person name="Simon A."/>
            <person name="Yun M.H."/>
        </authorList>
    </citation>
    <scope>NUCLEOTIDE SEQUENCE</scope>
    <source>
        <strain evidence="1">20211129_DDA</strain>
        <tissue evidence="1">Liver</tissue>
    </source>
</reference>
<accession>A0AAV7QQF3</accession>
<gene>
    <name evidence="1" type="ORF">NDU88_009050</name>
</gene>
<keyword evidence="2" id="KW-1185">Reference proteome</keyword>